<dbReference type="RefSeq" id="WP_150774450.1">
    <property type="nucleotide sequence ID" value="NZ_CABVGZ010000010.1"/>
</dbReference>
<organism evidence="2 3">
    <name type="scientific">Pseudomonas fluorescens</name>
    <dbReference type="NCBI Taxonomy" id="294"/>
    <lineage>
        <taxon>Bacteria</taxon>
        <taxon>Pseudomonadati</taxon>
        <taxon>Pseudomonadota</taxon>
        <taxon>Gammaproteobacteria</taxon>
        <taxon>Pseudomonadales</taxon>
        <taxon>Pseudomonadaceae</taxon>
        <taxon>Pseudomonas</taxon>
    </lineage>
</organism>
<proteinExistence type="predicted"/>
<feature type="region of interest" description="Disordered" evidence="1">
    <location>
        <begin position="1"/>
        <end position="27"/>
    </location>
</feature>
<sequence>MDDEIGEFESGDEQESENKAQTNRLPDKSLADKASFVGVGEGEQYSEVFWDNAVTTTLYQIHPRVPSLTTLLECQYKFDSEHIHVRTVKYKMTTRGGNRDRANIDVVLKAGGYERKNSPDTMRQDAQWHNYVVTLSVPLGTYDVEVYLQMRIQYDGPDNDVEDWEGWSDKIIPARTPVIQSPLPNTLVTMPFLVKGNGHWQKGAIRILGPRENIIGIAALKGDGNWEASIYLPLEAMSFYAKQVVGTEISVASNVIKIRQFVTSITSPVENAWVTHPQLFFSGTCISGTTITVVEAKDHAATLSTPRVFNSISWNVGLKPDKTLPSGNLAIQARQQSPGWSDSYSAVVNVMVLGYPVISTSAPLQNPSFKLEGGNGVKGAVVEIFQNSTSKLLGRSAVLTSDKWVVDLINVPSGNLSLVAEQVITIHRSGRGTPQTFKIIPPVVEITGPDSNVPQNTSFTLTGKGAVANATIKVLKDLGNDPPLASKVVVAAGDWSIQLTGLAPGVLSLVAVQEVDGIPSARSGARPFKIRPPKLTAPDVTYPTDSTVKFSGNGHDRATVQITINSGPSPTPPPSVGVASGKWETIATNWAAGEYALTIVQKLSDGAGGWIESLPLDFTFDKTLPDVSDLKHTVEYRPTFSGKGFNGATVHVFCPDRVNLAAPETVVVGNEWSTTASAVWGPSNDREVHVKQTLNGQWSPNWRILKVRTPPLAPGLNVPSEEGLCPEFSGTGWSTAKVHINFSDDPQPYVVTVVAEVWTFRRTTPFSGNTLHKIEVHQVAEGLDSPKVARTFTVYPVIEQPVIIYPPEGKEVPRDISVTGSGGMEGATMRLWDDRYEKYLTPPQLVPPGGEWSIDLRGLTFEEHAIRAEQTIYARPFKRSEQRKFKAVVPPPEFTCPSDGQKLSRTSTLSGKGMPYAQVKVWMLGDTSAPFTEARVDRTGDWNAEVTLPVGEKTIWAVQIYDNDGDPQTSKDSDRVTYQVVPKAPDIESPTKDDHAGRVLVVSGFGVSGDTVTVKVGSTHQSAPVKADRTWWVRLELNQPGGEPLLEVVSALGEFVSEPATRPIVLGTYWPTIEVPAPGSWVANPVSLAGNGRQGVGAVVSWFNPDLELSANIPVDPLNGWQAQAGPSLMTGGQWSRFRQSLNDSEKRSDWVDSERFEVEPGSSKRS</sequence>
<evidence type="ECO:0000256" key="1">
    <source>
        <dbReference type="SAM" id="MobiDB-lite"/>
    </source>
</evidence>
<evidence type="ECO:0000313" key="2">
    <source>
        <dbReference type="EMBL" id="VVM63327.1"/>
    </source>
</evidence>
<dbReference type="Proteomes" id="UP000326241">
    <property type="component" value="Unassembled WGS sequence"/>
</dbReference>
<name>A0A5E6R3X1_PSEFL</name>
<dbReference type="AlphaFoldDB" id="A0A5E6R3X1"/>
<evidence type="ECO:0000313" key="3">
    <source>
        <dbReference type="Proteomes" id="UP000326241"/>
    </source>
</evidence>
<feature type="region of interest" description="Disordered" evidence="1">
    <location>
        <begin position="890"/>
        <end position="909"/>
    </location>
</feature>
<accession>A0A5E6R3X1</accession>
<reference evidence="2 3" key="1">
    <citation type="submission" date="2019-09" db="EMBL/GenBank/DDBJ databases">
        <authorList>
            <person name="Chandra G."/>
            <person name="Truman W A."/>
        </authorList>
    </citation>
    <scope>NUCLEOTIDE SEQUENCE [LARGE SCALE GENOMIC DNA]</scope>
    <source>
        <strain evidence="2">PS624</strain>
    </source>
</reference>
<protein>
    <submittedName>
        <fullName evidence="2">Uncharacterized protein</fullName>
    </submittedName>
</protein>
<gene>
    <name evidence="2" type="ORF">PS624_01419</name>
</gene>
<dbReference type="EMBL" id="CABVGZ010000010">
    <property type="protein sequence ID" value="VVM63327.1"/>
    <property type="molecule type" value="Genomic_DNA"/>
</dbReference>
<feature type="compositionally biased region" description="Acidic residues" evidence="1">
    <location>
        <begin position="1"/>
        <end position="15"/>
    </location>
</feature>